<dbReference type="RefSeq" id="WP_051911116.1">
    <property type="nucleotide sequence ID" value="NZ_CAMIFG010000143.1"/>
</dbReference>
<accession>A0A086Y5T2</accession>
<dbReference type="OrthoDB" id="5298787at2"/>
<gene>
    <name evidence="3" type="ORF">CN97_15930</name>
</gene>
<organism evidence="3 4">
    <name type="scientific">Haematobacter massiliensis</name>
    <dbReference type="NCBI Taxonomy" id="195105"/>
    <lineage>
        <taxon>Bacteria</taxon>
        <taxon>Pseudomonadati</taxon>
        <taxon>Pseudomonadota</taxon>
        <taxon>Alphaproteobacteria</taxon>
        <taxon>Rhodobacterales</taxon>
        <taxon>Paracoccaceae</taxon>
        <taxon>Haematobacter</taxon>
    </lineage>
</organism>
<dbReference type="CDD" id="cd02440">
    <property type="entry name" value="AdoMet_MTases"/>
    <property type="match status" value="1"/>
</dbReference>
<dbReference type="Pfam" id="PF10119">
    <property type="entry name" value="MethyTransf_Reg"/>
    <property type="match status" value="1"/>
</dbReference>
<evidence type="ECO:0000259" key="1">
    <source>
        <dbReference type="Pfam" id="PF08242"/>
    </source>
</evidence>
<dbReference type="STRING" id="195105.CN97_15930"/>
<comment type="caution">
    <text evidence="3">The sequence shown here is derived from an EMBL/GenBank/DDBJ whole genome shotgun (WGS) entry which is preliminary data.</text>
</comment>
<proteinExistence type="predicted"/>
<dbReference type="Gene3D" id="3.40.50.150">
    <property type="entry name" value="Vaccinia Virus protein VP39"/>
    <property type="match status" value="1"/>
</dbReference>
<dbReference type="EMBL" id="JGYG01000005">
    <property type="protein sequence ID" value="KFI29632.1"/>
    <property type="molecule type" value="Genomic_DNA"/>
</dbReference>
<protein>
    <submittedName>
        <fullName evidence="3">SAM-dependent methyltransferase</fullName>
    </submittedName>
</protein>
<sequence length="429" mass="46000">MSNYLTDLQYPARFHREHAPLWLASVLTALGLRAPEGRLSCGEIGCGPGFGLLALAAANPDMSFHGWDLNPEHIARARDVAARASLTNIRFDVADIEQLSPHPVDVLLCHGLYSWVGASTRAAIAAFAGHSLKPGGVFLLHYMTLPGGAAFQAFHALFAALPRSSERIANGLNRLKALQESGAGFFALHPHATGTLESLTREDPAYVAHDYLTPEFHPLAVADVIAAMEAEGLEHVGSATPLENIDALSLPAQTQNLIAQEADLPLRETMKDIARNQALRLDLYMKKPRRLSAGDHLEALRRQTFSALPGAPSSGSLTFSTRIGAVEGPREIFSPLLSRLATGPATGAELEQFVPQPGLLNQAMQMLLWSGIAHPTRKIGDTAPARRFNRLMMSFSLQGTQVPALVAPSLGSALPPAGPQEALNRLCLL</sequence>
<keyword evidence="3" id="KW-0489">Methyltransferase</keyword>
<evidence type="ECO:0000313" key="4">
    <source>
        <dbReference type="Proteomes" id="UP000028826"/>
    </source>
</evidence>
<dbReference type="eggNOG" id="COG0500">
    <property type="taxonomic scope" value="Bacteria"/>
</dbReference>
<dbReference type="AlphaFoldDB" id="A0A086Y5T2"/>
<keyword evidence="3" id="KW-0808">Transferase</keyword>
<dbReference type="InterPro" id="IPR018773">
    <property type="entry name" value="MeTrfase_reg_dom_prd"/>
</dbReference>
<feature type="domain" description="Methyltransferase type 12" evidence="1">
    <location>
        <begin position="43"/>
        <end position="138"/>
    </location>
</feature>
<dbReference type="Proteomes" id="UP000028826">
    <property type="component" value="Unassembled WGS sequence"/>
</dbReference>
<dbReference type="InterPro" id="IPR013217">
    <property type="entry name" value="Methyltransf_12"/>
</dbReference>
<reference evidence="3 4" key="1">
    <citation type="submission" date="2014-03" db="EMBL/GenBank/DDBJ databases">
        <title>Genome of Haematobacter massiliensis CCUG 47968.</title>
        <authorList>
            <person name="Wang D."/>
            <person name="Wang G."/>
        </authorList>
    </citation>
    <scope>NUCLEOTIDE SEQUENCE [LARGE SCALE GENOMIC DNA]</scope>
    <source>
        <strain evidence="3 4">CCUG 47968</strain>
    </source>
</reference>
<feature type="domain" description="Methyltransferase regulatory" evidence="2">
    <location>
        <begin position="204"/>
        <end position="286"/>
    </location>
</feature>
<dbReference type="SUPFAM" id="SSF53335">
    <property type="entry name" value="S-adenosyl-L-methionine-dependent methyltransferases"/>
    <property type="match status" value="1"/>
</dbReference>
<dbReference type="InterPro" id="IPR029063">
    <property type="entry name" value="SAM-dependent_MTases_sf"/>
</dbReference>
<keyword evidence="4" id="KW-1185">Reference proteome</keyword>
<evidence type="ECO:0000313" key="3">
    <source>
        <dbReference type="EMBL" id="KFI29632.1"/>
    </source>
</evidence>
<evidence type="ECO:0000259" key="2">
    <source>
        <dbReference type="Pfam" id="PF10119"/>
    </source>
</evidence>
<dbReference type="Pfam" id="PF08242">
    <property type="entry name" value="Methyltransf_12"/>
    <property type="match status" value="1"/>
</dbReference>
<dbReference type="GO" id="GO:0008168">
    <property type="term" value="F:methyltransferase activity"/>
    <property type="evidence" value="ECO:0007669"/>
    <property type="project" value="UniProtKB-KW"/>
</dbReference>
<name>A0A086Y5T2_9RHOB</name>
<dbReference type="GO" id="GO:0032259">
    <property type="term" value="P:methylation"/>
    <property type="evidence" value="ECO:0007669"/>
    <property type="project" value="UniProtKB-KW"/>
</dbReference>